<name>A0A4P6XX36_9ASCO</name>
<reference evidence="5" key="1">
    <citation type="submission" date="2019-03" db="EMBL/GenBank/DDBJ databases">
        <title>Snf2 controls pulcherriminic acid biosynthesis and connects pigmentation and antifungal activity of the yeast Metschnikowia pulcherrima.</title>
        <authorList>
            <person name="Gore-Lloyd D."/>
            <person name="Sumann I."/>
            <person name="Brachmann A.O."/>
            <person name="Schneeberger K."/>
            <person name="Ortiz-Merino R.A."/>
            <person name="Moreno-Beltran M."/>
            <person name="Schlaefli M."/>
            <person name="Kirner P."/>
            <person name="Santos Kron A."/>
            <person name="Wolfe K.H."/>
            <person name="Piel J."/>
            <person name="Ahrens C.H."/>
            <person name="Henk D."/>
            <person name="Freimoser F.M."/>
        </authorList>
    </citation>
    <scope>NUCLEOTIDE SEQUENCE [LARGE SCALE GENOMIC DNA]</scope>
    <source>
        <strain evidence="5">APC 1.2</strain>
    </source>
</reference>
<keyword evidence="1" id="KW-0862">Zinc</keyword>
<dbReference type="InterPro" id="IPR013087">
    <property type="entry name" value="Znf_C2H2_type"/>
</dbReference>
<evidence type="ECO:0000259" key="3">
    <source>
        <dbReference type="PROSITE" id="PS50157"/>
    </source>
</evidence>
<dbReference type="STRING" id="2163413.A0A4P6XX36"/>
<dbReference type="GO" id="GO:0008270">
    <property type="term" value="F:zinc ion binding"/>
    <property type="evidence" value="ECO:0007669"/>
    <property type="project" value="UniProtKB-KW"/>
</dbReference>
<feature type="compositionally biased region" description="Polar residues" evidence="2">
    <location>
        <begin position="618"/>
        <end position="635"/>
    </location>
</feature>
<sequence length="641" mass="73937">MEELSLRLHELLELILDPNFADEARMHYENSLKKLISREPRAKNGLKTYPKDYLSQILIDNYTLFLKISTLYFNLSFLSLVTRYLVSLIYNLECWEIYHLLHVIPDFEYILKLLDFDVKYTSFGHVVKPPANYLNFNLRQGLQYPFPYPFYNFSYHAVNPEAAAKKLLRVSIKPYIDLRLDKLVREELADVPIRQVQPAMPETTYASDSDHLSADSEDFRRWKIVYMFVDMTPERIQHDFDLCFITPAQRAYEDDEYDLDRAQLIEAKEQENVEECMPGLRMTLSVFQKAFSKAYDNGLVKHSFLHQCKLMDPASHKTCLKVFYGKNELHRHQEFVHATKKRLYRCAYCLKDDNDESKKCYPRYDSLARHIRRKHGIVGRENKHAIMLARNVAETEEIFGGLPNLLFEPNVETSEERAGLRASLASDIGVTRPAERTPSESNIQHNIQRQPSILEKAQGSSKRRNSNETQKKPKKARPAAAHGSNIPYNEFRTGRADEPDSRAPQPGTNTWPSQSVNLFEYQPPEPDRSAQVGDPTSDTTQYLQAYNPYSAYSQGYGAPYYPAPESSVVYGHSMAMGVHPQSPPYPYMSQMYPSSYAQPQPNNPGGYSPTNTERRFSQESGTGQASGPQPHMQQQRQRDDM</sequence>
<feature type="compositionally biased region" description="Polar residues" evidence="2">
    <location>
        <begin position="597"/>
        <end position="611"/>
    </location>
</feature>
<organism evidence="4 5">
    <name type="scientific">Metschnikowia aff. pulcherrima</name>
    <dbReference type="NCBI Taxonomy" id="2163413"/>
    <lineage>
        <taxon>Eukaryota</taxon>
        <taxon>Fungi</taxon>
        <taxon>Dikarya</taxon>
        <taxon>Ascomycota</taxon>
        <taxon>Saccharomycotina</taxon>
        <taxon>Pichiomycetes</taxon>
        <taxon>Metschnikowiaceae</taxon>
        <taxon>Metschnikowia</taxon>
    </lineage>
</organism>
<proteinExistence type="predicted"/>
<feature type="compositionally biased region" description="Polar residues" evidence="2">
    <location>
        <begin position="439"/>
        <end position="451"/>
    </location>
</feature>
<feature type="region of interest" description="Disordered" evidence="2">
    <location>
        <begin position="590"/>
        <end position="641"/>
    </location>
</feature>
<keyword evidence="5" id="KW-1185">Reference proteome</keyword>
<evidence type="ECO:0000256" key="2">
    <source>
        <dbReference type="SAM" id="MobiDB-lite"/>
    </source>
</evidence>
<feature type="domain" description="C2H2-type" evidence="3">
    <location>
        <begin position="306"/>
        <end position="342"/>
    </location>
</feature>
<dbReference type="PROSITE" id="PS50157">
    <property type="entry name" value="ZINC_FINGER_C2H2_2"/>
    <property type="match status" value="1"/>
</dbReference>
<feature type="compositionally biased region" description="Polar residues" evidence="2">
    <location>
        <begin position="506"/>
        <end position="517"/>
    </location>
</feature>
<evidence type="ECO:0000313" key="5">
    <source>
        <dbReference type="Proteomes" id="UP000292447"/>
    </source>
</evidence>
<gene>
    <name evidence="4" type="ORF">METSCH_F04860</name>
</gene>
<feature type="compositionally biased region" description="Basic and acidic residues" evidence="2">
    <location>
        <begin position="492"/>
        <end position="501"/>
    </location>
</feature>
<protein>
    <recommendedName>
        <fullName evidence="3">C2H2-type domain-containing protein</fullName>
    </recommendedName>
</protein>
<dbReference type="AlphaFoldDB" id="A0A4P6XX36"/>
<keyword evidence="1" id="KW-0863">Zinc-finger</keyword>
<accession>A0A4P6XX36</accession>
<feature type="region of interest" description="Disordered" evidence="2">
    <location>
        <begin position="429"/>
        <end position="540"/>
    </location>
</feature>
<evidence type="ECO:0000313" key="4">
    <source>
        <dbReference type="EMBL" id="QBM90898.1"/>
    </source>
</evidence>
<dbReference type="EMBL" id="CP034461">
    <property type="protein sequence ID" value="QBM90898.1"/>
    <property type="molecule type" value="Genomic_DNA"/>
</dbReference>
<evidence type="ECO:0000256" key="1">
    <source>
        <dbReference type="PROSITE-ProRule" id="PRU00042"/>
    </source>
</evidence>
<dbReference type="Proteomes" id="UP000292447">
    <property type="component" value="Chromosome VI"/>
</dbReference>
<keyword evidence="1" id="KW-0479">Metal-binding</keyword>